<organism evidence="1">
    <name type="scientific">Physcomitrium patens</name>
    <name type="common">Spreading-leaved earth moss</name>
    <name type="synonym">Physcomitrella patens</name>
    <dbReference type="NCBI Taxonomy" id="3218"/>
    <lineage>
        <taxon>Eukaryota</taxon>
        <taxon>Viridiplantae</taxon>
        <taxon>Streptophyta</taxon>
        <taxon>Embryophyta</taxon>
        <taxon>Bryophyta</taxon>
        <taxon>Bryophytina</taxon>
        <taxon>Bryopsida</taxon>
        <taxon>Funariidae</taxon>
        <taxon>Funariales</taxon>
        <taxon>Funariaceae</taxon>
        <taxon>Physcomitrium</taxon>
    </lineage>
</organism>
<reference evidence="2" key="3">
    <citation type="submission" date="2020-12" db="UniProtKB">
        <authorList>
            <consortium name="EnsemblPlants"/>
        </authorList>
    </citation>
    <scope>IDENTIFICATION</scope>
</reference>
<dbReference type="Proteomes" id="UP000006727">
    <property type="component" value="Chromosome 24"/>
</dbReference>
<reference evidence="1 3" key="1">
    <citation type="journal article" date="2008" name="Science">
        <title>The Physcomitrella genome reveals evolutionary insights into the conquest of land by plants.</title>
        <authorList>
            <person name="Rensing S."/>
            <person name="Lang D."/>
            <person name="Zimmer A."/>
            <person name="Terry A."/>
            <person name="Salamov A."/>
            <person name="Shapiro H."/>
            <person name="Nishiyama T."/>
            <person name="Perroud P.-F."/>
            <person name="Lindquist E."/>
            <person name="Kamisugi Y."/>
            <person name="Tanahashi T."/>
            <person name="Sakakibara K."/>
            <person name="Fujita T."/>
            <person name="Oishi K."/>
            <person name="Shin-I T."/>
            <person name="Kuroki Y."/>
            <person name="Toyoda A."/>
            <person name="Suzuki Y."/>
            <person name="Hashimoto A."/>
            <person name="Yamaguchi K."/>
            <person name="Sugano A."/>
            <person name="Kohara Y."/>
            <person name="Fujiyama A."/>
            <person name="Anterola A."/>
            <person name="Aoki S."/>
            <person name="Ashton N."/>
            <person name="Barbazuk W.B."/>
            <person name="Barker E."/>
            <person name="Bennetzen J."/>
            <person name="Bezanilla M."/>
            <person name="Blankenship R."/>
            <person name="Cho S.H."/>
            <person name="Dutcher S."/>
            <person name="Estelle M."/>
            <person name="Fawcett J.A."/>
            <person name="Gundlach H."/>
            <person name="Hanada K."/>
            <person name="Heyl A."/>
            <person name="Hicks K.A."/>
            <person name="Hugh J."/>
            <person name="Lohr M."/>
            <person name="Mayer K."/>
            <person name="Melkozernov A."/>
            <person name="Murata T."/>
            <person name="Nelson D."/>
            <person name="Pils B."/>
            <person name="Prigge M."/>
            <person name="Reiss B."/>
            <person name="Renner T."/>
            <person name="Rombauts S."/>
            <person name="Rushton P."/>
            <person name="Sanderfoot A."/>
            <person name="Schween G."/>
            <person name="Shiu S.-H."/>
            <person name="Stueber K."/>
            <person name="Theodoulou F.L."/>
            <person name="Tu H."/>
            <person name="Van de Peer Y."/>
            <person name="Verrier P.J."/>
            <person name="Waters E."/>
            <person name="Wood A."/>
            <person name="Yang L."/>
            <person name="Cove D."/>
            <person name="Cuming A."/>
            <person name="Hasebe M."/>
            <person name="Lucas S."/>
            <person name="Mishler D.B."/>
            <person name="Reski R."/>
            <person name="Grigoriev I."/>
            <person name="Quatrano R.S."/>
            <person name="Boore J.L."/>
        </authorList>
    </citation>
    <scope>NUCLEOTIDE SEQUENCE [LARGE SCALE GENOMIC DNA]</scope>
    <source>
        <strain evidence="2 3">cv. Gransden 2004</strain>
    </source>
</reference>
<dbReference type="AlphaFoldDB" id="A0A2K1IH17"/>
<dbReference type="InParanoid" id="A0A2K1IH17"/>
<dbReference type="Gramene" id="Pp3c24_16331V3.1">
    <property type="protein sequence ID" value="PAC:32910935.CDS.1"/>
    <property type="gene ID" value="Pp3c24_16331"/>
</dbReference>
<keyword evidence="3" id="KW-1185">Reference proteome</keyword>
<accession>A0A2K1IH17</accession>
<sequence>MFFFTLVPEVDIKFSKQSLGMLLTFEGSSLQSCCRLRNHLNALLATDFRDADSGTGGTYIKQNTFSPYFTKAGKSNRDNAHTTEVSIYFVDVRCLILLSQFEPSWTACCDMNSVESNLLFNFVNQLFLREKCRK</sequence>
<gene>
    <name evidence="1" type="ORF">PHYPA_029161</name>
</gene>
<evidence type="ECO:0000313" key="3">
    <source>
        <dbReference type="Proteomes" id="UP000006727"/>
    </source>
</evidence>
<proteinExistence type="predicted"/>
<protein>
    <submittedName>
        <fullName evidence="1 2">Uncharacterized protein</fullName>
    </submittedName>
</protein>
<dbReference type="EMBL" id="ABEU02000024">
    <property type="protein sequence ID" value="PNR28569.1"/>
    <property type="molecule type" value="Genomic_DNA"/>
</dbReference>
<evidence type="ECO:0000313" key="1">
    <source>
        <dbReference type="EMBL" id="PNR28569.1"/>
    </source>
</evidence>
<evidence type="ECO:0000313" key="2">
    <source>
        <dbReference type="EnsemblPlants" id="PAC:32910935.CDS.1"/>
    </source>
</evidence>
<reference evidence="1 3" key="2">
    <citation type="journal article" date="2018" name="Plant J.">
        <title>The Physcomitrella patens chromosome-scale assembly reveals moss genome structure and evolution.</title>
        <authorList>
            <person name="Lang D."/>
            <person name="Ullrich K.K."/>
            <person name="Murat F."/>
            <person name="Fuchs J."/>
            <person name="Jenkins J."/>
            <person name="Haas F.B."/>
            <person name="Piednoel M."/>
            <person name="Gundlach H."/>
            <person name="Van Bel M."/>
            <person name="Meyberg R."/>
            <person name="Vives C."/>
            <person name="Morata J."/>
            <person name="Symeonidi A."/>
            <person name="Hiss M."/>
            <person name="Muchero W."/>
            <person name="Kamisugi Y."/>
            <person name="Saleh O."/>
            <person name="Blanc G."/>
            <person name="Decker E.L."/>
            <person name="van Gessel N."/>
            <person name="Grimwood J."/>
            <person name="Hayes R.D."/>
            <person name="Graham S.W."/>
            <person name="Gunter L.E."/>
            <person name="McDaniel S.F."/>
            <person name="Hoernstein S.N.W."/>
            <person name="Larsson A."/>
            <person name="Li F.W."/>
            <person name="Perroud P.F."/>
            <person name="Phillips J."/>
            <person name="Ranjan P."/>
            <person name="Rokshar D.S."/>
            <person name="Rothfels C.J."/>
            <person name="Schneider L."/>
            <person name="Shu S."/>
            <person name="Stevenson D.W."/>
            <person name="Thummler F."/>
            <person name="Tillich M."/>
            <person name="Villarreal Aguilar J.C."/>
            <person name="Widiez T."/>
            <person name="Wong G.K."/>
            <person name="Wymore A."/>
            <person name="Zhang Y."/>
            <person name="Zimmer A.D."/>
            <person name="Quatrano R.S."/>
            <person name="Mayer K.F.X."/>
            <person name="Goodstein D."/>
            <person name="Casacuberta J.M."/>
            <person name="Vandepoele K."/>
            <person name="Reski R."/>
            <person name="Cuming A.C."/>
            <person name="Tuskan G.A."/>
            <person name="Maumus F."/>
            <person name="Salse J."/>
            <person name="Schmutz J."/>
            <person name="Rensing S.A."/>
        </authorList>
    </citation>
    <scope>NUCLEOTIDE SEQUENCE [LARGE SCALE GENOMIC DNA]</scope>
    <source>
        <strain evidence="2 3">cv. Gransden 2004</strain>
    </source>
</reference>
<dbReference type="EnsemblPlants" id="Pp3c24_16331V3.1">
    <property type="protein sequence ID" value="PAC:32910935.CDS.1"/>
    <property type="gene ID" value="Pp3c24_16331"/>
</dbReference>
<name>A0A2K1IH17_PHYPA</name>